<dbReference type="AlphaFoldDB" id="I4HIM9"/>
<dbReference type="HOGENOM" id="CLU_2717834_0_0_3"/>
<reference evidence="1 2" key="1">
    <citation type="submission" date="2012-04" db="EMBL/GenBank/DDBJ databases">
        <authorList>
            <person name="Genoscope - CEA"/>
        </authorList>
    </citation>
    <scope>NUCLEOTIDE SEQUENCE [LARGE SCALE GENOMIC DNA]</scope>
    <source>
        <strain evidence="1 2">9808</strain>
    </source>
</reference>
<organism evidence="1 2">
    <name type="scientific">Microcystis aeruginosa PCC 9808</name>
    <dbReference type="NCBI Taxonomy" id="1160284"/>
    <lineage>
        <taxon>Bacteria</taxon>
        <taxon>Bacillati</taxon>
        <taxon>Cyanobacteriota</taxon>
        <taxon>Cyanophyceae</taxon>
        <taxon>Oscillatoriophycideae</taxon>
        <taxon>Chroococcales</taxon>
        <taxon>Microcystaceae</taxon>
        <taxon>Microcystis</taxon>
    </lineage>
</organism>
<gene>
    <name evidence="1" type="ORF">MICAG_1530006</name>
</gene>
<dbReference type="EMBL" id="CAIN01000061">
    <property type="protein sequence ID" value="CCI21903.1"/>
    <property type="molecule type" value="Genomic_DNA"/>
</dbReference>
<name>I4HIM9_MICAE</name>
<proteinExistence type="predicted"/>
<protein>
    <submittedName>
        <fullName evidence="1">Uncharacterized protein</fullName>
    </submittedName>
</protein>
<sequence>MASLDWSSLFHCCGDGAIYYHSGLSGESIAPSNLALLGLVGKMYSKIQFCGRVSGTNHRDTKDTKTDRYYIS</sequence>
<evidence type="ECO:0000313" key="2">
    <source>
        <dbReference type="Proteomes" id="UP000005291"/>
    </source>
</evidence>
<evidence type="ECO:0000313" key="1">
    <source>
        <dbReference type="EMBL" id="CCI21903.1"/>
    </source>
</evidence>
<accession>I4HIM9</accession>
<comment type="caution">
    <text evidence="1">The sequence shown here is derived from an EMBL/GenBank/DDBJ whole genome shotgun (WGS) entry which is preliminary data.</text>
</comment>
<dbReference type="Proteomes" id="UP000005291">
    <property type="component" value="Unassembled WGS sequence"/>
</dbReference>